<evidence type="ECO:0000313" key="2">
    <source>
        <dbReference type="Proteomes" id="UP000024559"/>
    </source>
</evidence>
<dbReference type="Gene3D" id="1.10.1740.10">
    <property type="match status" value="1"/>
</dbReference>
<proteinExistence type="predicted"/>
<evidence type="ECO:0000313" key="1">
    <source>
        <dbReference type="EMBL" id="ETW91728.1"/>
    </source>
</evidence>
<dbReference type="EMBL" id="AZJT01000010">
    <property type="protein sequence ID" value="ETW91728.1"/>
    <property type="molecule type" value="Genomic_DNA"/>
</dbReference>
<reference evidence="2" key="1">
    <citation type="submission" date="2013-12" db="EMBL/GenBank/DDBJ databases">
        <title>Genome sequences of Streptococcus thermophilus strains MTH17CL396 and M17PTZA496 isolated from Fontina cheese in Valle d'Aosta region (Italy).</title>
        <authorList>
            <person name="Treu L."/>
            <person name="Giacomini A."/>
            <person name="Corich V."/>
            <person name="Vendramin V."/>
            <person name="Bovo B."/>
        </authorList>
    </citation>
    <scope>NUCLEOTIDE SEQUENCE [LARGE SCALE GENOMIC DNA]</scope>
    <source>
        <strain evidence="2">M17PTZA496</strain>
    </source>
</reference>
<accession>A0A0E2Q595</accession>
<dbReference type="GO" id="GO:0003700">
    <property type="term" value="F:DNA-binding transcription factor activity"/>
    <property type="evidence" value="ECO:0007669"/>
    <property type="project" value="InterPro"/>
</dbReference>
<organism evidence="1 2">
    <name type="scientific">Streptococcus thermophilus M17PTZA496</name>
    <dbReference type="NCBI Taxonomy" id="1433289"/>
    <lineage>
        <taxon>Bacteria</taxon>
        <taxon>Bacillati</taxon>
        <taxon>Bacillota</taxon>
        <taxon>Bacilli</taxon>
        <taxon>Lactobacillales</taxon>
        <taxon>Streptococcaceae</taxon>
        <taxon>Streptococcus</taxon>
    </lineage>
</organism>
<dbReference type="AlphaFoldDB" id="A0A0E2Q595"/>
<dbReference type="Proteomes" id="UP000024559">
    <property type="component" value="Chromosome"/>
</dbReference>
<dbReference type="PATRIC" id="fig|1433289.7.peg.177"/>
<dbReference type="HOGENOM" id="CLU_114978_0_0_9"/>
<name>A0A0E2Q595_STRTR</name>
<dbReference type="SUPFAM" id="SSF88946">
    <property type="entry name" value="Sigma2 domain of RNA polymerase sigma factors"/>
    <property type="match status" value="1"/>
</dbReference>
<sequence length="165" mass="20160">MEQEVFVKAYEKVRPIVLKAFRQYFIQLWDQADMEQEAMMTLYQLLKKFPDLEKDDDKLRRYFKTKFRNRLNDEVRRQESVKRQANRQCYVEISDIAFCIPNKELDMVDRLAYDEQLNAFREQLSSEDSLKLDRLLGGECFRGRKKMIRELRFWMVDFDPCNEED</sequence>
<dbReference type="RefSeq" id="WP_002949220.1">
    <property type="nucleotide sequence ID" value="NZ_CM002372.1"/>
</dbReference>
<dbReference type="GO" id="GO:0006352">
    <property type="term" value="P:DNA-templated transcription initiation"/>
    <property type="evidence" value="ECO:0007669"/>
    <property type="project" value="InterPro"/>
</dbReference>
<dbReference type="GeneID" id="66898076"/>
<comment type="caution">
    <text evidence="1">The sequence shown here is derived from an EMBL/GenBank/DDBJ whole genome shotgun (WGS) entry which is preliminary data.</text>
</comment>
<gene>
    <name evidence="1" type="ORF">X841_01020</name>
</gene>
<protein>
    <submittedName>
        <fullName evidence="1">RNA polymerase sigma70</fullName>
    </submittedName>
</protein>
<dbReference type="InterPro" id="IPR013325">
    <property type="entry name" value="RNA_pol_sigma_r2"/>
</dbReference>